<organism evidence="3 4">
    <name type="scientific">Podospora aff. communis PSN243</name>
    <dbReference type="NCBI Taxonomy" id="3040156"/>
    <lineage>
        <taxon>Eukaryota</taxon>
        <taxon>Fungi</taxon>
        <taxon>Dikarya</taxon>
        <taxon>Ascomycota</taxon>
        <taxon>Pezizomycotina</taxon>
        <taxon>Sordariomycetes</taxon>
        <taxon>Sordariomycetidae</taxon>
        <taxon>Sordariales</taxon>
        <taxon>Podosporaceae</taxon>
        <taxon>Podospora</taxon>
    </lineage>
</organism>
<feature type="region of interest" description="Disordered" evidence="1">
    <location>
        <begin position="20"/>
        <end position="41"/>
    </location>
</feature>
<feature type="transmembrane region" description="Helical" evidence="2">
    <location>
        <begin position="655"/>
        <end position="677"/>
    </location>
</feature>
<name>A0AAV9GW58_9PEZI</name>
<keyword evidence="2" id="KW-0472">Membrane</keyword>
<gene>
    <name evidence="3" type="ORF">QBC34DRAFT_402547</name>
</gene>
<evidence type="ECO:0000256" key="2">
    <source>
        <dbReference type="SAM" id="Phobius"/>
    </source>
</evidence>
<keyword evidence="2" id="KW-0812">Transmembrane</keyword>
<sequence>MEAKKGASILPRPFAGFVKSQADPEKLTPTRQLSMPPPKYRPTAVVTTLENVLETVRAYQGDQHKVVVGGSDPRLINKRAKFDQLAAYDISDEDEDKLWETEAKRLLAAVKQGEDSLTFKTYGLFQQPDSKSSYDHLAALADQLLVNLHICRLDNELVLLRSDDEKLHNSSAMTTSEEIIKNRLQNGNWPGEAKAKKGSNAAKDFTRSYIALVDYITTVVARYVVSGAENDAWQRRALAGLARHSAKLKILARAPERYANRSIEASKQYRAERRVMSAFDTSKGLLDDEDAPSGTRNNMAHRNAHKRGDDMWDYNFNYYPPGGMGMGMGMMPMHRHRDGQQSQYKKELDALINLQDHKEDLYFTDNAAIFRFTSSSLFKVVYPLMASGGSGFPIDGFDISTVTYQGGTPDSPLPIYVHQNRGGELNGSSYLGFTKHAYLAFAQVKHAVEGIRKAQADRGKDLKPGTESRETSSDSIHAHELESGTLVTIQLQDGTSGPDEPGVDQPLKLRLTNLGEIVAIMVPVLLTGPDAVSGLQTALRKLGDLLSIDVEEKLTPNSPDFTAMVSIRTRTFQSASSSCLPEADFRPLSLSLLAHADRQISHPKVPTTTAAWDRASTATIKQRIQEIQQRRERLAQQGREWDVEELAVRVKCAKYVYTVLAIATTLVIGGLVCGFTVGESIVGVDPFNIATFSWLLAGFVILIAKSIRVVEWPWRDFLLGRVTCRSLSELRAVTGANEQDLYLYLLTKESETALITRGPYNKLFVRKEEHSSGGFSIDVKPEVRTLVAAGLILVKVSMQDGSALVCLDLRRGSEKRDSRTSIQQVGSEAGDHVCRYPPRQGDRNPDVELSRAPMWGGLRWNKILGIYHSADRKVR</sequence>
<reference evidence="3" key="2">
    <citation type="submission" date="2023-05" db="EMBL/GenBank/DDBJ databases">
        <authorList>
            <consortium name="Lawrence Berkeley National Laboratory"/>
            <person name="Steindorff A."/>
            <person name="Hensen N."/>
            <person name="Bonometti L."/>
            <person name="Westerberg I."/>
            <person name="Brannstrom I.O."/>
            <person name="Guillou S."/>
            <person name="Cros-Aarteil S."/>
            <person name="Calhoun S."/>
            <person name="Haridas S."/>
            <person name="Kuo A."/>
            <person name="Mondo S."/>
            <person name="Pangilinan J."/>
            <person name="Riley R."/>
            <person name="Labutti K."/>
            <person name="Andreopoulos B."/>
            <person name="Lipzen A."/>
            <person name="Chen C."/>
            <person name="Yanf M."/>
            <person name="Daum C."/>
            <person name="Ng V."/>
            <person name="Clum A."/>
            <person name="Ohm R."/>
            <person name="Martin F."/>
            <person name="Silar P."/>
            <person name="Natvig D."/>
            <person name="Lalanne C."/>
            <person name="Gautier V."/>
            <person name="Ament-Velasquez S.L."/>
            <person name="Kruys A."/>
            <person name="Hutchinson M.I."/>
            <person name="Powell A.J."/>
            <person name="Barry K."/>
            <person name="Miller A.N."/>
            <person name="Grigoriev I.V."/>
            <person name="Debuchy R."/>
            <person name="Gladieux P."/>
            <person name="Thoren M.H."/>
            <person name="Johannesson H."/>
        </authorList>
    </citation>
    <scope>NUCLEOTIDE SEQUENCE</scope>
    <source>
        <strain evidence="3">PSN243</strain>
    </source>
</reference>
<feature type="transmembrane region" description="Helical" evidence="2">
    <location>
        <begin position="689"/>
        <end position="707"/>
    </location>
</feature>
<feature type="compositionally biased region" description="Basic and acidic residues" evidence="1">
    <location>
        <begin position="829"/>
        <end position="848"/>
    </location>
</feature>
<accession>A0AAV9GW58</accession>
<feature type="region of interest" description="Disordered" evidence="1">
    <location>
        <begin position="455"/>
        <end position="479"/>
    </location>
</feature>
<evidence type="ECO:0000313" key="3">
    <source>
        <dbReference type="EMBL" id="KAK4450786.1"/>
    </source>
</evidence>
<keyword evidence="4" id="KW-1185">Reference proteome</keyword>
<protein>
    <recommendedName>
        <fullName evidence="5">SMODS and SLOG-associating 2TM effector domain-containing protein</fullName>
    </recommendedName>
</protein>
<feature type="region of interest" description="Disordered" evidence="1">
    <location>
        <begin position="817"/>
        <end position="848"/>
    </location>
</feature>
<evidence type="ECO:0000313" key="4">
    <source>
        <dbReference type="Proteomes" id="UP001321760"/>
    </source>
</evidence>
<evidence type="ECO:0008006" key="5">
    <source>
        <dbReference type="Google" id="ProtNLM"/>
    </source>
</evidence>
<dbReference type="EMBL" id="MU865931">
    <property type="protein sequence ID" value="KAK4450786.1"/>
    <property type="molecule type" value="Genomic_DNA"/>
</dbReference>
<keyword evidence="2" id="KW-1133">Transmembrane helix</keyword>
<proteinExistence type="predicted"/>
<dbReference type="Proteomes" id="UP001321760">
    <property type="component" value="Unassembled WGS sequence"/>
</dbReference>
<reference evidence="3" key="1">
    <citation type="journal article" date="2023" name="Mol. Phylogenet. Evol.">
        <title>Genome-scale phylogeny and comparative genomics of the fungal order Sordariales.</title>
        <authorList>
            <person name="Hensen N."/>
            <person name="Bonometti L."/>
            <person name="Westerberg I."/>
            <person name="Brannstrom I.O."/>
            <person name="Guillou S."/>
            <person name="Cros-Aarteil S."/>
            <person name="Calhoun S."/>
            <person name="Haridas S."/>
            <person name="Kuo A."/>
            <person name="Mondo S."/>
            <person name="Pangilinan J."/>
            <person name="Riley R."/>
            <person name="LaButti K."/>
            <person name="Andreopoulos B."/>
            <person name="Lipzen A."/>
            <person name="Chen C."/>
            <person name="Yan M."/>
            <person name="Daum C."/>
            <person name="Ng V."/>
            <person name="Clum A."/>
            <person name="Steindorff A."/>
            <person name="Ohm R.A."/>
            <person name="Martin F."/>
            <person name="Silar P."/>
            <person name="Natvig D.O."/>
            <person name="Lalanne C."/>
            <person name="Gautier V."/>
            <person name="Ament-Velasquez S.L."/>
            <person name="Kruys A."/>
            <person name="Hutchinson M.I."/>
            <person name="Powell A.J."/>
            <person name="Barry K."/>
            <person name="Miller A.N."/>
            <person name="Grigoriev I.V."/>
            <person name="Debuchy R."/>
            <person name="Gladieux P."/>
            <person name="Hiltunen Thoren M."/>
            <person name="Johannesson H."/>
        </authorList>
    </citation>
    <scope>NUCLEOTIDE SEQUENCE</scope>
    <source>
        <strain evidence="3">PSN243</strain>
    </source>
</reference>
<dbReference type="AlphaFoldDB" id="A0AAV9GW58"/>
<evidence type="ECO:0000256" key="1">
    <source>
        <dbReference type="SAM" id="MobiDB-lite"/>
    </source>
</evidence>
<comment type="caution">
    <text evidence="3">The sequence shown here is derived from an EMBL/GenBank/DDBJ whole genome shotgun (WGS) entry which is preliminary data.</text>
</comment>